<evidence type="ECO:0000259" key="2">
    <source>
        <dbReference type="Pfam" id="PF09917"/>
    </source>
</evidence>
<feature type="domain" description="DUF2147" evidence="2">
    <location>
        <begin position="39"/>
        <end position="140"/>
    </location>
</feature>
<dbReference type="Pfam" id="PF09917">
    <property type="entry name" value="DUF2147"/>
    <property type="match status" value="1"/>
</dbReference>
<dbReference type="InterPro" id="IPR019223">
    <property type="entry name" value="DUF2147"/>
</dbReference>
<feature type="signal peptide" evidence="1">
    <location>
        <begin position="1"/>
        <end position="27"/>
    </location>
</feature>
<feature type="chain" id="PRO_5030514534" evidence="1">
    <location>
        <begin position="28"/>
        <end position="154"/>
    </location>
</feature>
<dbReference type="PANTHER" id="PTHR36919">
    <property type="entry name" value="BLR1215 PROTEIN"/>
    <property type="match status" value="1"/>
</dbReference>
<organism evidence="3 4">
    <name type="scientific">Paraburkholderia steynii</name>
    <dbReference type="NCBI Taxonomy" id="1245441"/>
    <lineage>
        <taxon>Bacteria</taxon>
        <taxon>Pseudomonadati</taxon>
        <taxon>Pseudomonadota</taxon>
        <taxon>Betaproteobacteria</taxon>
        <taxon>Burkholderiales</taxon>
        <taxon>Burkholderiaceae</taxon>
        <taxon>Paraburkholderia</taxon>
    </lineage>
</organism>
<evidence type="ECO:0000256" key="1">
    <source>
        <dbReference type="SAM" id="SignalP"/>
    </source>
</evidence>
<proteinExistence type="predicted"/>
<sequence length="154" mass="16748">MHFIKTILKFLGLPIAISLAISNIAFAGDADPARLAARGFWLTAEHDAVVKFGPCTDNDSALCGVIVWDQDASPSGKRASCGVRIAQLSHFSDGAWRDGWAFDPRTGRHYETVLRVSGEKMNMRSYVGIELFGETENLSRVDQLPAGCPLAHSN</sequence>
<dbReference type="Proteomes" id="UP000198900">
    <property type="component" value="Unassembled WGS sequence"/>
</dbReference>
<dbReference type="Gene3D" id="2.40.128.520">
    <property type="match status" value="1"/>
</dbReference>
<dbReference type="PANTHER" id="PTHR36919:SF2">
    <property type="entry name" value="BLL6627 PROTEIN"/>
    <property type="match status" value="1"/>
</dbReference>
<protein>
    <submittedName>
        <fullName evidence="3">Uncharacterized conserved protein, DUF2147 family</fullName>
    </submittedName>
</protein>
<evidence type="ECO:0000313" key="4">
    <source>
        <dbReference type="Proteomes" id="UP000198900"/>
    </source>
</evidence>
<keyword evidence="4" id="KW-1185">Reference proteome</keyword>
<reference evidence="3" key="1">
    <citation type="submission" date="2016-10" db="EMBL/GenBank/DDBJ databases">
        <authorList>
            <person name="Varghese N."/>
            <person name="Submissions S."/>
        </authorList>
    </citation>
    <scope>NUCLEOTIDE SEQUENCE [LARGE SCALE GENOMIC DNA]</scope>
    <source>
        <strain evidence="3">YR281</strain>
    </source>
</reference>
<dbReference type="AlphaFoldDB" id="A0A7Z7BAW2"/>
<comment type="caution">
    <text evidence="3">The sequence shown here is derived from an EMBL/GenBank/DDBJ whole genome shotgun (WGS) entry which is preliminary data.</text>
</comment>
<keyword evidence="1" id="KW-0732">Signal</keyword>
<dbReference type="EMBL" id="FNDI01000018">
    <property type="protein sequence ID" value="SDI49456.1"/>
    <property type="molecule type" value="Genomic_DNA"/>
</dbReference>
<gene>
    <name evidence="3" type="ORF">SAMN04487926_1186</name>
</gene>
<name>A0A7Z7BAW2_9BURK</name>
<evidence type="ECO:0000313" key="3">
    <source>
        <dbReference type="EMBL" id="SDI49456.1"/>
    </source>
</evidence>
<accession>A0A7Z7BAW2</accession>